<dbReference type="Proteomes" id="UP000054321">
    <property type="component" value="Unassembled WGS sequence"/>
</dbReference>
<reference evidence="3 4" key="1">
    <citation type="submission" date="2014-04" db="EMBL/GenBank/DDBJ databases">
        <authorList>
            <consortium name="DOE Joint Genome Institute"/>
            <person name="Kuo A."/>
            <person name="Martino E."/>
            <person name="Perotto S."/>
            <person name="Kohler A."/>
            <person name="Nagy L.G."/>
            <person name="Floudas D."/>
            <person name="Copeland A."/>
            <person name="Barry K.W."/>
            <person name="Cichocki N."/>
            <person name="Veneault-Fourrey C."/>
            <person name="LaButti K."/>
            <person name="Lindquist E.A."/>
            <person name="Lipzen A."/>
            <person name="Lundell T."/>
            <person name="Morin E."/>
            <person name="Murat C."/>
            <person name="Sun H."/>
            <person name="Tunlid A."/>
            <person name="Henrissat B."/>
            <person name="Grigoriev I.V."/>
            <person name="Hibbett D.S."/>
            <person name="Martin F."/>
            <person name="Nordberg H.P."/>
            <person name="Cantor M.N."/>
            <person name="Hua S.X."/>
        </authorList>
    </citation>
    <scope>NUCLEOTIDE SEQUENCE [LARGE SCALE GENOMIC DNA]</scope>
    <source>
        <strain evidence="3 4">Zn</strain>
    </source>
</reference>
<evidence type="ECO:0000259" key="2">
    <source>
        <dbReference type="SMART" id="SM00939"/>
    </source>
</evidence>
<dbReference type="AlphaFoldDB" id="A0A0C3HF18"/>
<reference evidence="4" key="2">
    <citation type="submission" date="2015-01" db="EMBL/GenBank/DDBJ databases">
        <title>Evolutionary Origins and Diversification of the Mycorrhizal Mutualists.</title>
        <authorList>
            <consortium name="DOE Joint Genome Institute"/>
            <consortium name="Mycorrhizal Genomics Consortium"/>
            <person name="Kohler A."/>
            <person name="Kuo A."/>
            <person name="Nagy L.G."/>
            <person name="Floudas D."/>
            <person name="Copeland A."/>
            <person name="Barry K.W."/>
            <person name="Cichocki N."/>
            <person name="Veneault-Fourrey C."/>
            <person name="LaButti K."/>
            <person name="Lindquist E.A."/>
            <person name="Lipzen A."/>
            <person name="Lundell T."/>
            <person name="Morin E."/>
            <person name="Murat C."/>
            <person name="Riley R."/>
            <person name="Ohm R."/>
            <person name="Sun H."/>
            <person name="Tunlid A."/>
            <person name="Henrissat B."/>
            <person name="Grigoriev I.V."/>
            <person name="Hibbett D.S."/>
            <person name="Martin F."/>
        </authorList>
    </citation>
    <scope>NUCLEOTIDE SEQUENCE [LARGE SCALE GENOMIC DNA]</scope>
    <source>
        <strain evidence="4">Zn</strain>
    </source>
</reference>
<evidence type="ECO:0000313" key="4">
    <source>
        <dbReference type="Proteomes" id="UP000054321"/>
    </source>
</evidence>
<gene>
    <name evidence="3" type="ORF">OIDMADRAFT_21777</name>
</gene>
<feature type="domain" description="Xaa-Pro dipeptidyl-peptidase C-terminal" evidence="2">
    <location>
        <begin position="305"/>
        <end position="570"/>
    </location>
</feature>
<dbReference type="SUPFAM" id="SSF53474">
    <property type="entry name" value="alpha/beta-Hydrolases"/>
    <property type="match status" value="1"/>
</dbReference>
<dbReference type="HOGENOM" id="CLU_015590_2_1_1"/>
<accession>A0A0C3HF18</accession>
<dbReference type="InterPro" id="IPR029058">
    <property type="entry name" value="AB_hydrolase_fold"/>
</dbReference>
<dbReference type="PANTHER" id="PTHR43056">
    <property type="entry name" value="PEPTIDASE S9 PROLYL OLIGOPEPTIDASE"/>
    <property type="match status" value="1"/>
</dbReference>
<dbReference type="Gene3D" id="2.60.120.260">
    <property type="entry name" value="Galactose-binding domain-like"/>
    <property type="match status" value="1"/>
</dbReference>
<dbReference type="GO" id="GO:0008239">
    <property type="term" value="F:dipeptidyl-peptidase activity"/>
    <property type="evidence" value="ECO:0007669"/>
    <property type="project" value="InterPro"/>
</dbReference>
<organism evidence="3 4">
    <name type="scientific">Oidiodendron maius (strain Zn)</name>
    <dbReference type="NCBI Taxonomy" id="913774"/>
    <lineage>
        <taxon>Eukaryota</taxon>
        <taxon>Fungi</taxon>
        <taxon>Dikarya</taxon>
        <taxon>Ascomycota</taxon>
        <taxon>Pezizomycotina</taxon>
        <taxon>Leotiomycetes</taxon>
        <taxon>Leotiomycetes incertae sedis</taxon>
        <taxon>Myxotrichaceae</taxon>
        <taxon>Oidiodendron</taxon>
    </lineage>
</organism>
<dbReference type="SUPFAM" id="SSF49785">
    <property type="entry name" value="Galactose-binding domain-like"/>
    <property type="match status" value="1"/>
</dbReference>
<dbReference type="Gene3D" id="3.40.50.1820">
    <property type="entry name" value="alpha/beta hydrolase"/>
    <property type="match status" value="1"/>
</dbReference>
<name>A0A0C3HF18_OIDMZ</name>
<proteinExistence type="predicted"/>
<sequence length="575" mass="64768">MALSNPLKDLLEITEDQKNSLIFEKNAHTPDNAKFPVIVTYGPYGKDIPYKDFHAESFSELNPEHKSEYSVWETPDPVYWTKEGYAIIRADERGSGQSPGVLDTFSSTVAECFADVIEWAAVQPWSSGKVGLLGVSYYAANQWTVAARRPKGLAAIVPWEGFSDLYRDSSRHGGIFSNSFLKLWWDRQVITNQYGKPGRAASNWGEDTIEGDLFDHVLRVNRREPAEENEVNKFRDDEFYSSKECKLENIEVPVLSVANWGGFLLHLRGNVEGYAAAGSKLKYRRLITGRHDLPFYYHDEVELQKSFLSAFLKDQDTLGWSVPGKVPPVSVVLRRGDVGFNNPESEATYKRRDESAWPIPRTQYTKYYLHPNGVLATHASSTPGKSSYRALGSLETPHLVQFVTAPFEDDVEFTGHVVAHLNVSVTPETLSAENDIDLFLTLRHLSPDGVEVKYTGTIGDPIPVAKGWLRLSLRKVDYGNIKHRRYLPYRDYFRNGAEHVVADEIYSVNIEIWPTNVIIQKGGRLVLEVSSGDTQGSGIFQHNCETDRGYNKFAGINHVHFGAELDNYVTLPVIP</sequence>
<dbReference type="InterPro" id="IPR013736">
    <property type="entry name" value="Xaa-Pro_dipept_C"/>
</dbReference>
<keyword evidence="4" id="KW-1185">Reference proteome</keyword>
<evidence type="ECO:0000313" key="3">
    <source>
        <dbReference type="EMBL" id="KIN06831.1"/>
    </source>
</evidence>
<protein>
    <recommendedName>
        <fullName evidence="2">Xaa-Pro dipeptidyl-peptidase C-terminal domain-containing protein</fullName>
    </recommendedName>
</protein>
<dbReference type="InterPro" id="IPR008979">
    <property type="entry name" value="Galactose-bd-like_sf"/>
</dbReference>
<dbReference type="EMBL" id="KN832870">
    <property type="protein sequence ID" value="KIN06831.1"/>
    <property type="molecule type" value="Genomic_DNA"/>
</dbReference>
<evidence type="ECO:0000256" key="1">
    <source>
        <dbReference type="ARBA" id="ARBA00022801"/>
    </source>
</evidence>
<keyword evidence="1" id="KW-0378">Hydrolase</keyword>
<dbReference type="SMART" id="SM00939">
    <property type="entry name" value="PepX_C"/>
    <property type="match status" value="1"/>
</dbReference>
<dbReference type="Pfam" id="PF08530">
    <property type="entry name" value="PepX_C"/>
    <property type="match status" value="1"/>
</dbReference>
<dbReference type="InParanoid" id="A0A0C3HF18"/>
<dbReference type="PANTHER" id="PTHR43056:SF10">
    <property type="entry name" value="COCE_NOND FAMILY, PUTATIVE (AFU_ORTHOLOGUE AFUA_7G00600)-RELATED"/>
    <property type="match status" value="1"/>
</dbReference>
<dbReference type="NCBIfam" id="TIGR00976">
    <property type="entry name" value="CocE_NonD"/>
    <property type="match status" value="1"/>
</dbReference>
<dbReference type="Gene3D" id="1.10.3020.20">
    <property type="match status" value="1"/>
</dbReference>
<dbReference type="InterPro" id="IPR005674">
    <property type="entry name" value="CocE/Ser_esterase"/>
</dbReference>
<dbReference type="InterPro" id="IPR050585">
    <property type="entry name" value="Xaa-Pro_dipeptidyl-ppase/CocE"/>
</dbReference>
<dbReference type="InterPro" id="IPR000383">
    <property type="entry name" value="Xaa-Pro-like_dom"/>
</dbReference>
<dbReference type="STRING" id="913774.A0A0C3HF18"/>
<dbReference type="Pfam" id="PF02129">
    <property type="entry name" value="Peptidase_S15"/>
    <property type="match status" value="1"/>
</dbReference>
<dbReference type="OrthoDB" id="416441at2759"/>